<dbReference type="Proteomes" id="UP000002010">
    <property type="component" value="Chromosome"/>
</dbReference>
<accession>C1D570</accession>
<protein>
    <submittedName>
        <fullName evidence="2">Uncharacterized protein</fullName>
    </submittedName>
</protein>
<gene>
    <name evidence="2" type="ordered locus">LHK_00894</name>
</gene>
<reference evidence="2 3" key="1">
    <citation type="journal article" date="2009" name="PLoS Genet.">
        <title>The complete genome and proteome of Laribacter hongkongensis reveal potential mechanisms for adaptations to different temperatures and habitats.</title>
        <authorList>
            <person name="Woo P.C."/>
            <person name="Lau S.K."/>
            <person name="Tse H."/>
            <person name="Teng J.L."/>
            <person name="Curreem S.O."/>
            <person name="Tsang A.K."/>
            <person name="Fan R.Y."/>
            <person name="Wong G.K."/>
            <person name="Huang Y."/>
            <person name="Loman N.J."/>
            <person name="Snyder L.A."/>
            <person name="Cai J.J."/>
            <person name="Huang J.D."/>
            <person name="Mak W."/>
            <person name="Pallen M.J."/>
            <person name="Lok S."/>
            <person name="Yuen K.Y."/>
        </authorList>
    </citation>
    <scope>NUCLEOTIDE SEQUENCE [LARGE SCALE GENOMIC DNA]</scope>
    <source>
        <strain evidence="2 3">HLHK9</strain>
    </source>
</reference>
<name>C1D570_LARHH</name>
<dbReference type="HOGENOM" id="CLU_2058432_0_0_4"/>
<sequence>MSTNKVYIGFPFEQASTKTLKSSAFITLFPVLSGYRDKDTLSMNLVTSYTDFYRKAKEDGSWEWLRVNFQTVIPVSEIVTIAFFDLNAHDQIKSCKPEKKRADQQPEPAHQHSLIQQEI</sequence>
<evidence type="ECO:0000313" key="2">
    <source>
        <dbReference type="EMBL" id="ACO73887.1"/>
    </source>
</evidence>
<feature type="compositionally biased region" description="Basic and acidic residues" evidence="1">
    <location>
        <begin position="95"/>
        <end position="104"/>
    </location>
</feature>
<feature type="region of interest" description="Disordered" evidence="1">
    <location>
        <begin position="95"/>
        <end position="119"/>
    </location>
</feature>
<evidence type="ECO:0000256" key="1">
    <source>
        <dbReference type="SAM" id="MobiDB-lite"/>
    </source>
</evidence>
<dbReference type="EMBL" id="CP001154">
    <property type="protein sequence ID" value="ACO73887.1"/>
    <property type="molecule type" value="Genomic_DNA"/>
</dbReference>
<proteinExistence type="predicted"/>
<dbReference type="KEGG" id="lhk:LHK_00894"/>
<organism evidence="2 3">
    <name type="scientific">Laribacter hongkongensis (strain HLHK9)</name>
    <dbReference type="NCBI Taxonomy" id="557598"/>
    <lineage>
        <taxon>Bacteria</taxon>
        <taxon>Pseudomonadati</taxon>
        <taxon>Pseudomonadota</taxon>
        <taxon>Betaproteobacteria</taxon>
        <taxon>Neisseriales</taxon>
        <taxon>Aquaspirillaceae</taxon>
        <taxon>Laribacter</taxon>
    </lineage>
</organism>
<evidence type="ECO:0000313" key="3">
    <source>
        <dbReference type="Proteomes" id="UP000002010"/>
    </source>
</evidence>
<dbReference type="AlphaFoldDB" id="C1D570"/>
<keyword evidence="3" id="KW-1185">Reference proteome</keyword>